<accession>A0AAC9PVA9</accession>
<evidence type="ECO:0000259" key="2">
    <source>
        <dbReference type="Pfam" id="PF13205"/>
    </source>
</evidence>
<dbReference type="PROSITE" id="PS51257">
    <property type="entry name" value="PROKAR_LIPOPROTEIN"/>
    <property type="match status" value="1"/>
</dbReference>
<dbReference type="KEGG" id="lvn:BWR22_00065"/>
<feature type="domain" description="SbsA Ig-like" evidence="2">
    <location>
        <begin position="35"/>
        <end position="135"/>
    </location>
</feature>
<name>A0AAC9PVA9_9FLAO</name>
<evidence type="ECO:0000256" key="1">
    <source>
        <dbReference type="ARBA" id="ARBA00022729"/>
    </source>
</evidence>
<keyword evidence="4" id="KW-1185">Reference proteome</keyword>
<gene>
    <name evidence="3" type="ORF">BWR22_00065</name>
</gene>
<dbReference type="InterPro" id="IPR032812">
    <property type="entry name" value="SbsA_Ig"/>
</dbReference>
<protein>
    <recommendedName>
        <fullName evidence="2">SbsA Ig-like domain-containing protein</fullName>
    </recommendedName>
</protein>
<evidence type="ECO:0000313" key="4">
    <source>
        <dbReference type="Proteomes" id="UP000187506"/>
    </source>
</evidence>
<keyword evidence="1" id="KW-0732">Signal</keyword>
<sequence length="537" mass="62237">MQNRFYNFLFFISIVIIIASCANRGTPSGGEKDILPPEIIKSEPENFSTNFNKKEIKIYFNEYIKTKNLTKQLVISPPMKTQPDITPLGSASKYITIKIFDTLQPNTTYAINFGNSIVDNNEENPFKYYRYVFSTGDYIDSLSVKGTIKDALSFDVDDYVSVALYELDSTYNDSLIFKKEPNYITNTLDTTTSFKIENVKAGKYMLRALKDKNSDNKFQQKTEKIAFYENPVILPQDTAKVFELELFQETPNYRASKPSLVAGEKIIFGYEGDYKNIKIDLLSKVTDSFVGRYYKDEKTDSLLYYYNPKLKVDSLIFKISNQKVVDTFTVRIRDKKRDSLIITPSPKGTIGIEKDFFIKSNIPFTNINQSKITIRDKDSALVDFKTKYDTLKNSYAFKFNKTVDNEYKVQLLPEALTDLFNNTNDTLNYNLKTQTQYKYFNFRVILENAKYPVIVQLTDTNYEVIAEQYIETPQPVDFNFLDPKRFHLRLIYDTNKNKKYDTGDYLKGIQPERVSYHPDIIEGTAGFDEVLTLKLLD</sequence>
<dbReference type="AlphaFoldDB" id="A0AAC9PVA9"/>
<evidence type="ECO:0000313" key="3">
    <source>
        <dbReference type="EMBL" id="APX98765.1"/>
    </source>
</evidence>
<proteinExistence type="predicted"/>
<reference evidence="3 4" key="1">
    <citation type="submission" date="2017-01" db="EMBL/GenBank/DDBJ databases">
        <title>Complete genome of Lacinutrix venerupis DOK2-8 isolated from seawater in Dokdo.</title>
        <authorList>
            <person name="Chi W.-J."/>
            <person name="Kim J.H."/>
        </authorList>
    </citation>
    <scope>NUCLEOTIDE SEQUENCE [LARGE SCALE GENOMIC DNA]</scope>
    <source>
        <strain evidence="3 4">DOK2-8</strain>
    </source>
</reference>
<organism evidence="3 4">
    <name type="scientific">Lacinutrix venerupis</name>
    <dbReference type="NCBI Taxonomy" id="1486034"/>
    <lineage>
        <taxon>Bacteria</taxon>
        <taxon>Pseudomonadati</taxon>
        <taxon>Bacteroidota</taxon>
        <taxon>Flavobacteriia</taxon>
        <taxon>Flavobacteriales</taxon>
        <taxon>Flavobacteriaceae</taxon>
        <taxon>Lacinutrix</taxon>
    </lineage>
</organism>
<dbReference type="RefSeq" id="WP_076731412.1">
    <property type="nucleotide sequence ID" value="NZ_CP019352.1"/>
</dbReference>
<dbReference type="Pfam" id="PF13205">
    <property type="entry name" value="Big_5"/>
    <property type="match status" value="1"/>
</dbReference>
<dbReference type="EMBL" id="CP019352">
    <property type="protein sequence ID" value="APX98765.1"/>
    <property type="molecule type" value="Genomic_DNA"/>
</dbReference>
<dbReference type="Proteomes" id="UP000187506">
    <property type="component" value="Chromosome"/>
</dbReference>